<dbReference type="Gene3D" id="3.80.10.10">
    <property type="entry name" value="Ribonuclease Inhibitor"/>
    <property type="match status" value="1"/>
</dbReference>
<sequence>MEKDSPLKPFWFDSSRQNDKLPLRNPIDELDSPLATTVPDSGQRDPHAVANAECIVRKRLHEADQGPHKRRTLESSSVVNSDALNSDDLEKMTTCVYRSSSRPSVGSSESLYFFNRVPSSPPASLLRDTYDDGGMLLSSPSKVQTYQSDDIQTSQMTIVPDRGSDSDDSESTVDFNINNLNKVNGYLSSDNLMSDPTQSNDTDATIVTRGRIARCIEEGNPKLHIENLGLTVLPDDVEDMKNMVCWNKGRLSAAQIEIYAAQNKLKILPPCLFNVEQICVLSLRGNKLKKIPGIIWKMKNLTELSIMNNDIKVLPYQILKLPKLTNLLVRPNANLIELRDQDPHSYYCIANAIPNQDGDIRRYVSRVKWSHRITSAERTSPERTDREIAHSLEVSPVPKLSELALRRFCHYDVTLSETKLWKRTIPIYTQRMVTKALQKGIYDECCSVCDKVTVNPIAKALEWWDFKDQTHVPVRRNFCCGNCVNVWLDDVEDKLERMSSC</sequence>
<gene>
    <name evidence="4" type="ORF">BN1211_0631</name>
</gene>
<keyword evidence="2" id="KW-0677">Repeat</keyword>
<evidence type="ECO:0000313" key="4">
    <source>
        <dbReference type="EMBL" id="CEP20701.1"/>
    </source>
</evidence>
<dbReference type="Proteomes" id="UP000038830">
    <property type="component" value="Unassembled WGS sequence"/>
</dbReference>
<feature type="region of interest" description="Disordered" evidence="3">
    <location>
        <begin position="1"/>
        <end position="47"/>
    </location>
</feature>
<reference evidence="5" key="1">
    <citation type="journal article" date="2015" name="J. Biotechnol.">
        <title>The structure of the Cyberlindnera jadinii genome and its relation to Candida utilis analyzed by the occurrence of single nucleotide polymorphisms.</title>
        <authorList>
            <person name="Rupp O."/>
            <person name="Brinkrolf K."/>
            <person name="Buerth C."/>
            <person name="Kunigo M."/>
            <person name="Schneider J."/>
            <person name="Jaenicke S."/>
            <person name="Goesmann A."/>
            <person name="Puehler A."/>
            <person name="Jaeger K.-E."/>
            <person name="Ernst J.F."/>
        </authorList>
    </citation>
    <scope>NUCLEOTIDE SEQUENCE [LARGE SCALE GENOMIC DNA]</scope>
    <source>
        <strain evidence="5">ATCC 18201 / CBS 1600 / BCRC 20928 / JCM 3617 / NBRC 0987 / NRRL Y-1542</strain>
    </source>
</reference>
<dbReference type="PANTHER" id="PTHR48051">
    <property type="match status" value="1"/>
</dbReference>
<dbReference type="GO" id="GO:0005737">
    <property type="term" value="C:cytoplasm"/>
    <property type="evidence" value="ECO:0007669"/>
    <property type="project" value="TreeGrafter"/>
</dbReference>
<evidence type="ECO:0000256" key="2">
    <source>
        <dbReference type="ARBA" id="ARBA00022737"/>
    </source>
</evidence>
<feature type="region of interest" description="Disordered" evidence="3">
    <location>
        <begin position="59"/>
        <end position="78"/>
    </location>
</feature>
<organism evidence="4 5">
    <name type="scientific">Cyberlindnera jadinii (strain ATCC 18201 / CBS 1600 / BCRC 20928 / JCM 3617 / NBRC 0987 / NRRL Y-1542)</name>
    <name type="common">Torula yeast</name>
    <name type="synonym">Candida utilis</name>
    <dbReference type="NCBI Taxonomy" id="983966"/>
    <lineage>
        <taxon>Eukaryota</taxon>
        <taxon>Fungi</taxon>
        <taxon>Dikarya</taxon>
        <taxon>Ascomycota</taxon>
        <taxon>Saccharomycotina</taxon>
        <taxon>Saccharomycetes</taxon>
        <taxon>Phaffomycetales</taxon>
        <taxon>Phaffomycetaceae</taxon>
        <taxon>Cyberlindnera</taxon>
    </lineage>
</organism>
<dbReference type="InterPro" id="IPR050216">
    <property type="entry name" value="LRR_domain-containing"/>
</dbReference>
<dbReference type="PANTHER" id="PTHR48051:SF1">
    <property type="entry name" value="RAS SUPPRESSOR PROTEIN 1"/>
    <property type="match status" value="1"/>
</dbReference>
<evidence type="ECO:0000256" key="1">
    <source>
        <dbReference type="ARBA" id="ARBA00022614"/>
    </source>
</evidence>
<evidence type="ECO:0008006" key="6">
    <source>
        <dbReference type="Google" id="ProtNLM"/>
    </source>
</evidence>
<evidence type="ECO:0000256" key="3">
    <source>
        <dbReference type="SAM" id="MobiDB-lite"/>
    </source>
</evidence>
<dbReference type="InterPro" id="IPR032675">
    <property type="entry name" value="LRR_dom_sf"/>
</dbReference>
<keyword evidence="1" id="KW-0433">Leucine-rich repeat</keyword>
<evidence type="ECO:0000313" key="5">
    <source>
        <dbReference type="Proteomes" id="UP000038830"/>
    </source>
</evidence>
<proteinExistence type="predicted"/>
<dbReference type="AlphaFoldDB" id="A0A0H5BZA7"/>
<protein>
    <recommendedName>
        <fullName evidence="6">L domain-like protein</fullName>
    </recommendedName>
</protein>
<dbReference type="EMBL" id="CDQK01000001">
    <property type="protein sequence ID" value="CEP20701.1"/>
    <property type="molecule type" value="Genomic_DNA"/>
</dbReference>
<name>A0A0H5BZA7_CYBJN</name>
<accession>A0A0H5BZA7</accession>
<dbReference type="SUPFAM" id="SSF52075">
    <property type="entry name" value="Outer arm dynein light chain 1"/>
    <property type="match status" value="1"/>
</dbReference>